<evidence type="ECO:0000313" key="3">
    <source>
        <dbReference type="Proteomes" id="UP000001021"/>
    </source>
</evidence>
<keyword evidence="3" id="KW-1185">Reference proteome</keyword>
<sequence>MLFSANRGKKKKKKSINGQGNGCETDGKMGHGFETQDLEDNGETTDHVNQSCNETKKESGRAEQHVSKGEGTIDNASTSIIVAETPVVETMSDPVPESVYLKQGAKPKKKVQRSSKVLQGLKDVQDIRSHRRYSQHLTLGDFFPPIKKRLSYGIDVETSQEVNTNVDKYSSKDLHEIPQPSGALTSSYIRQGARPKKEVKHSSQVQDTKGIQGIKQRMRYTRHLMLEDFFSSYEKLNPNVGVEAGKKSGVDNIEQLSSEFEKLQTTSSGNIGIFKKSTLKTRTPILPDYKIFERFRALHTEYLCELVKELFDVENDVLIFRNEYYAALSKITSHVSMSVTLIKLNLISQFAFILGVQKLGLMILSVCLSNQDFYVIDEMLKSAFLYLQKCNTLKDYCCRMREEFECYCDCKVDCIFMNCAYYDPILYKALKELLVQLAYAKLSKENSCSVMINKMMDFMIVSCSIQLGFVRNSVNLHRHSRHCFYMKLSTANPENVRLVTVTYNSVRLRAMYAVKSILSENPVICLSGMNCPSRMFDMCSSNFIDKWSELVSHSCEKFEYIMSNISSNIVGCVDEQNLYYLDLLISVYENMVFGIADDVRQLLGNNTQKKKQCGSGNKGCGR</sequence>
<dbReference type="GeneID" id="33057820"/>
<name>A0A0H3M269_EHRRW</name>
<dbReference type="EMBL" id="CR925678">
    <property type="protein sequence ID" value="CAI27377.1"/>
    <property type="molecule type" value="Genomic_DNA"/>
</dbReference>
<dbReference type="Proteomes" id="UP000001021">
    <property type="component" value="Chromosome"/>
</dbReference>
<accession>A0A0H3M269</accession>
<dbReference type="RefSeq" id="WP_011155513.1">
    <property type="nucleotide sequence ID" value="NC_005295.2"/>
</dbReference>
<evidence type="ECO:0008006" key="4">
    <source>
        <dbReference type="Google" id="ProtNLM"/>
    </source>
</evidence>
<dbReference type="AlphaFoldDB" id="A0A0H3M269"/>
<evidence type="ECO:0000313" key="2">
    <source>
        <dbReference type="EMBL" id="CAI27377.1"/>
    </source>
</evidence>
<feature type="compositionally biased region" description="Basic and acidic residues" evidence="1">
    <location>
        <begin position="54"/>
        <end position="68"/>
    </location>
</feature>
<proteinExistence type="predicted"/>
<gene>
    <name evidence="2" type="ordered locus">ERWE_CDS_08830</name>
</gene>
<organism evidence="2 3">
    <name type="scientific">Ehrlichia ruminantium (strain Welgevonden)</name>
    <dbReference type="NCBI Taxonomy" id="254945"/>
    <lineage>
        <taxon>Bacteria</taxon>
        <taxon>Pseudomonadati</taxon>
        <taxon>Pseudomonadota</taxon>
        <taxon>Alphaproteobacteria</taxon>
        <taxon>Rickettsiales</taxon>
        <taxon>Anaplasmataceae</taxon>
        <taxon>Ehrlichia</taxon>
    </lineage>
</organism>
<protein>
    <recommendedName>
        <fullName evidence="4">DUF3514 domain-containing protein</fullName>
    </recommendedName>
</protein>
<feature type="region of interest" description="Disordered" evidence="1">
    <location>
        <begin position="1"/>
        <end position="70"/>
    </location>
</feature>
<dbReference type="KEGG" id="eru:Erum8340"/>
<evidence type="ECO:0000256" key="1">
    <source>
        <dbReference type="SAM" id="MobiDB-lite"/>
    </source>
</evidence>
<dbReference type="HOGENOM" id="CLU_439880_0_0_5"/>
<dbReference type="KEGG" id="erw:ERWE_CDS_08830"/>
<reference evidence="2 3" key="1">
    <citation type="journal article" date="2006" name="J. Bacteriol.">
        <title>Comparative genomic analysis of three strains of Ehrlichia ruminantium reveals an active process of genome size plasticity.</title>
        <authorList>
            <person name="Frutos R."/>
            <person name="Viari A."/>
            <person name="Ferraz C."/>
            <person name="Morgat A."/>
            <person name="Eychenie S."/>
            <person name="Kandassami Y."/>
            <person name="Chantal I."/>
            <person name="Bensaid A."/>
            <person name="Coissac E."/>
            <person name="Vachiery N."/>
            <person name="Demaille J."/>
            <person name="Martinez D."/>
        </authorList>
    </citation>
    <scope>NUCLEOTIDE SEQUENCE [LARGE SCALE GENOMIC DNA]</scope>
    <source>
        <strain evidence="2 3">Welgevonden</strain>
    </source>
</reference>